<organism evidence="2 3">
    <name type="scientific">Cryoendolithus antarcticus</name>
    <dbReference type="NCBI Taxonomy" id="1507870"/>
    <lineage>
        <taxon>Eukaryota</taxon>
        <taxon>Fungi</taxon>
        <taxon>Dikarya</taxon>
        <taxon>Ascomycota</taxon>
        <taxon>Pezizomycotina</taxon>
        <taxon>Dothideomycetes</taxon>
        <taxon>Dothideomycetidae</taxon>
        <taxon>Cladosporiales</taxon>
        <taxon>Cladosporiaceae</taxon>
        <taxon>Cryoendolithus</taxon>
    </lineage>
</organism>
<feature type="compositionally biased region" description="Basic and acidic residues" evidence="1">
    <location>
        <begin position="394"/>
        <end position="405"/>
    </location>
</feature>
<feature type="region of interest" description="Disordered" evidence="1">
    <location>
        <begin position="459"/>
        <end position="494"/>
    </location>
</feature>
<keyword evidence="3" id="KW-1185">Reference proteome</keyword>
<proteinExistence type="predicted"/>
<accession>A0A1V8SEL4</accession>
<name>A0A1V8SEL4_9PEZI</name>
<comment type="caution">
    <text evidence="2">The sequence shown here is derived from an EMBL/GenBank/DDBJ whole genome shotgun (WGS) entry which is preliminary data.</text>
</comment>
<gene>
    <name evidence="2" type="ORF">B0A48_16626</name>
</gene>
<dbReference type="Gene3D" id="3.40.50.1820">
    <property type="entry name" value="alpha/beta hydrolase"/>
    <property type="match status" value="1"/>
</dbReference>
<protein>
    <submittedName>
        <fullName evidence="2">Uncharacterized protein</fullName>
    </submittedName>
</protein>
<evidence type="ECO:0000313" key="3">
    <source>
        <dbReference type="Proteomes" id="UP000192596"/>
    </source>
</evidence>
<dbReference type="AlphaFoldDB" id="A0A1V8SEL4"/>
<reference evidence="3" key="1">
    <citation type="submission" date="2017-03" db="EMBL/GenBank/DDBJ databases">
        <title>Genomes of endolithic fungi from Antarctica.</title>
        <authorList>
            <person name="Coleine C."/>
            <person name="Masonjones S."/>
            <person name="Stajich J.E."/>
        </authorList>
    </citation>
    <scope>NUCLEOTIDE SEQUENCE [LARGE SCALE GENOMIC DNA]</scope>
    <source>
        <strain evidence="3">CCFEE 5527</strain>
    </source>
</reference>
<dbReference type="EMBL" id="NAJO01000054">
    <property type="protein sequence ID" value="OQN97467.1"/>
    <property type="molecule type" value="Genomic_DNA"/>
</dbReference>
<dbReference type="PANTHER" id="PTHR47842">
    <property type="entry name" value="EXPRESSED PROTEIN"/>
    <property type="match status" value="1"/>
</dbReference>
<dbReference type="PANTHER" id="PTHR47842:SF1">
    <property type="entry name" value="DUF676 DOMAIN-CONTAINING PROTEIN"/>
    <property type="match status" value="1"/>
</dbReference>
<dbReference type="InterPro" id="IPR029058">
    <property type="entry name" value="AB_hydrolase_fold"/>
</dbReference>
<feature type="region of interest" description="Disordered" evidence="1">
    <location>
        <begin position="349"/>
        <end position="405"/>
    </location>
</feature>
<dbReference type="Proteomes" id="UP000192596">
    <property type="component" value="Unassembled WGS sequence"/>
</dbReference>
<dbReference type="STRING" id="1507870.A0A1V8SEL4"/>
<feature type="compositionally biased region" description="Basic and acidic residues" evidence="1">
    <location>
        <begin position="467"/>
        <end position="494"/>
    </location>
</feature>
<dbReference type="OrthoDB" id="442243at2759"/>
<sequence>MKKTLLLVFIHGFKGSDDTFGPFPQDLRALISTTLPNLDVLSIQYPRYETRGDLKECVARFKEWLQNKVIDLEVANGTPSPTVEPSVHVVLVGHSMGGIVAAETLLSIARDEPVPASASSTSKARNGTESASGRQSPVGGLKVPDDSKGARSSSAPPSMATSTSLFFPYIDGVLAFDTPYLGISPGVLAHGAEEQIKHASTAYKAYNGASELFGWGNAAKAAPQPIANASSRGLPAPSSNGTNWGKWAMYGGAAAAIAGAAGAAYMSWNTINQGLTWAGSHLEFVGCLARGAELQTRVEKVVNLTETHGVGFCNFYGALGKKITSKTQYAGAVVGQDRTFCVVPKQSALADSPTGSKRSAKVAGNDESSTKPPRKKRKPQNEKEMQQEMEQEGEEVREFAKDPTKRKGEWVKCVNEMATDELKAHTSMFAAKRNPGYFAMLPLARDRVVSWVDEAWYGGDEGNGKMPMHEEADASHESDGRDQHTQKQREAEMT</sequence>
<evidence type="ECO:0000313" key="2">
    <source>
        <dbReference type="EMBL" id="OQN97467.1"/>
    </source>
</evidence>
<feature type="compositionally biased region" description="Polar residues" evidence="1">
    <location>
        <begin position="117"/>
        <end position="135"/>
    </location>
</feature>
<dbReference type="InParanoid" id="A0A1V8SEL4"/>
<feature type="region of interest" description="Disordered" evidence="1">
    <location>
        <begin position="112"/>
        <end position="160"/>
    </location>
</feature>
<dbReference type="SUPFAM" id="SSF53474">
    <property type="entry name" value="alpha/beta-Hydrolases"/>
    <property type="match status" value="1"/>
</dbReference>
<evidence type="ECO:0000256" key="1">
    <source>
        <dbReference type="SAM" id="MobiDB-lite"/>
    </source>
</evidence>